<evidence type="ECO:0000256" key="1">
    <source>
        <dbReference type="SAM" id="MobiDB-lite"/>
    </source>
</evidence>
<reference evidence="2" key="1">
    <citation type="submission" date="2023-04" db="EMBL/GenBank/DDBJ databases">
        <authorList>
            <person name="Vijverberg K."/>
            <person name="Xiong W."/>
            <person name="Schranz E."/>
        </authorList>
    </citation>
    <scope>NUCLEOTIDE SEQUENCE</scope>
</reference>
<gene>
    <name evidence="2" type="ORF">LSALG_LOCUS20966</name>
</gene>
<protein>
    <submittedName>
        <fullName evidence="2">Uncharacterized protein</fullName>
    </submittedName>
</protein>
<dbReference type="AlphaFoldDB" id="A0AA35YVZ0"/>
<name>A0AA35YVZ0_LACSI</name>
<proteinExistence type="predicted"/>
<keyword evidence="3" id="KW-1185">Reference proteome</keyword>
<accession>A0AA35YVZ0</accession>
<feature type="region of interest" description="Disordered" evidence="1">
    <location>
        <begin position="169"/>
        <end position="189"/>
    </location>
</feature>
<evidence type="ECO:0000313" key="2">
    <source>
        <dbReference type="EMBL" id="CAI9281258.1"/>
    </source>
</evidence>
<organism evidence="2 3">
    <name type="scientific">Lactuca saligna</name>
    <name type="common">Willowleaf lettuce</name>
    <dbReference type="NCBI Taxonomy" id="75948"/>
    <lineage>
        <taxon>Eukaryota</taxon>
        <taxon>Viridiplantae</taxon>
        <taxon>Streptophyta</taxon>
        <taxon>Embryophyta</taxon>
        <taxon>Tracheophyta</taxon>
        <taxon>Spermatophyta</taxon>
        <taxon>Magnoliopsida</taxon>
        <taxon>eudicotyledons</taxon>
        <taxon>Gunneridae</taxon>
        <taxon>Pentapetalae</taxon>
        <taxon>asterids</taxon>
        <taxon>campanulids</taxon>
        <taxon>Asterales</taxon>
        <taxon>Asteraceae</taxon>
        <taxon>Cichorioideae</taxon>
        <taxon>Cichorieae</taxon>
        <taxon>Lactucinae</taxon>
        <taxon>Lactuca</taxon>
    </lineage>
</organism>
<dbReference type="EMBL" id="OX465080">
    <property type="protein sequence ID" value="CAI9281258.1"/>
    <property type="molecule type" value="Genomic_DNA"/>
</dbReference>
<sequence length="267" mass="29450">MVIDEQGYGIPYLAAAVGGSTTSSSSISFQCSEEAPAIVKSYYGQRIVVCPVVEGDSIFWVMLITVVAAILVLKICTGGDWSSTLKEMNEEDEFNDCNFRKEYTPQQFNDESIISHLQSHAILRSSSSANLRQKRVFPADFSRLPSKRHPPLVLLLSFSTLPSLPPVDLLPEKGRRDAGSKPHATSSCHHWNPPATSLLLPVNHHYHLLLLAAAISHQTETQGSVENLIFAGDSLEMTTRESSEIRNCRKPSIAGFNGFCEHIQQVQ</sequence>
<evidence type="ECO:0000313" key="3">
    <source>
        <dbReference type="Proteomes" id="UP001177003"/>
    </source>
</evidence>
<dbReference type="Proteomes" id="UP001177003">
    <property type="component" value="Chromosome 4"/>
</dbReference>
<feature type="compositionally biased region" description="Basic and acidic residues" evidence="1">
    <location>
        <begin position="170"/>
        <end position="180"/>
    </location>
</feature>